<evidence type="ECO:0000313" key="10">
    <source>
        <dbReference type="EMBL" id="WXA99218.1"/>
    </source>
</evidence>
<evidence type="ECO:0000256" key="2">
    <source>
        <dbReference type="ARBA" id="ARBA00009975"/>
    </source>
</evidence>
<evidence type="ECO:0000256" key="3">
    <source>
        <dbReference type="ARBA" id="ARBA00022526"/>
    </source>
</evidence>
<feature type="domain" description="Glucose-6-phosphate dehydrogenase NAD-binding" evidence="8">
    <location>
        <begin position="13"/>
        <end position="180"/>
    </location>
</feature>
<dbReference type="Proteomes" id="UP001379533">
    <property type="component" value="Chromosome"/>
</dbReference>
<dbReference type="EMBL" id="CP089982">
    <property type="protein sequence ID" value="WXA99218.1"/>
    <property type="molecule type" value="Genomic_DNA"/>
</dbReference>
<dbReference type="InterPro" id="IPR019796">
    <property type="entry name" value="G6P_DH_AS"/>
</dbReference>
<dbReference type="EC" id="1.1.1.49" evidence="7"/>
<dbReference type="Gene3D" id="3.30.360.10">
    <property type="entry name" value="Dihydrodipicolinate Reductase, domain 2"/>
    <property type="match status" value="1"/>
</dbReference>
<keyword evidence="5 7" id="KW-0560">Oxidoreductase</keyword>
<comment type="catalytic activity">
    <reaction evidence="7">
        <text>D-glucose 6-phosphate + NADP(+) = 6-phospho-D-glucono-1,5-lactone + NADPH + H(+)</text>
        <dbReference type="Rhea" id="RHEA:15841"/>
        <dbReference type="ChEBI" id="CHEBI:15378"/>
        <dbReference type="ChEBI" id="CHEBI:57783"/>
        <dbReference type="ChEBI" id="CHEBI:57955"/>
        <dbReference type="ChEBI" id="CHEBI:58349"/>
        <dbReference type="ChEBI" id="CHEBI:61548"/>
        <dbReference type="EC" id="1.1.1.49"/>
    </reaction>
</comment>
<keyword evidence="4 7" id="KW-0521">NADP</keyword>
<dbReference type="InterPro" id="IPR036291">
    <property type="entry name" value="NAD(P)-bd_dom_sf"/>
</dbReference>
<feature type="binding site" evidence="7">
    <location>
        <position position="319"/>
    </location>
    <ligand>
        <name>substrate</name>
    </ligand>
</feature>
<dbReference type="HAMAP" id="MF_00966">
    <property type="entry name" value="G6PD"/>
    <property type="match status" value="1"/>
</dbReference>
<evidence type="ECO:0000259" key="9">
    <source>
        <dbReference type="Pfam" id="PF02781"/>
    </source>
</evidence>
<evidence type="ECO:0000256" key="5">
    <source>
        <dbReference type="ARBA" id="ARBA00023002"/>
    </source>
</evidence>
<proteinExistence type="inferred from homology"/>
<accession>A0ABZ2KPH3</accession>
<sequence length="463" mass="51472">MSNEKESHSDALVFFGATGDLAYKKIFPALQSLIRRGRLDVPIVGVAKSGWTRDQLIERARDSLNAAGDFDEAAFAKLVSQLRYVDGDYADAQTFAQVRTHLGGAQRPLHYLAIPPSMFPTVVEQLAKSGNATNARVVVEKPFGRDLETAKKLNQTLHGVFPESSIFRIDHYLGKEAVQNILYFRFANAFLEPILNRHYVENVQITMAESFGVKGRGKFYDETGVIRDVVQNHLLQIVSYLAMEAPSSTYAEAIRDEQAKVLRTIRPLDVENLVRGQFNGYRGEPGVKPDSYIGTYAALRLWVDSWRWQGVPFYVRAGKSLAKTVTEVMIEFNNPPQVVFKEAAPSMGNYIRFRVSPNVVIALGARAKEYGDRMVGKPIELSIVEEPEQGHGGRMEAYERLLGDAMAGDATLFARQDVVEAAWAIVDPILHGPSPLHAYEPGTWGPKEADRLVESVGGWNTPT</sequence>
<evidence type="ECO:0000313" key="11">
    <source>
        <dbReference type="Proteomes" id="UP001379533"/>
    </source>
</evidence>
<gene>
    <name evidence="7 10" type="primary">zwf</name>
    <name evidence="10" type="ORF">LZC95_20640</name>
</gene>
<keyword evidence="11" id="KW-1185">Reference proteome</keyword>
<comment type="caution">
    <text evidence="7">Lacks conserved residue(s) required for the propagation of feature annotation.</text>
</comment>
<keyword evidence="3 7" id="KW-0313">Glucose metabolism</keyword>
<organism evidence="10 11">
    <name type="scientific">Pendulispora brunnea</name>
    <dbReference type="NCBI Taxonomy" id="2905690"/>
    <lineage>
        <taxon>Bacteria</taxon>
        <taxon>Pseudomonadati</taxon>
        <taxon>Myxococcota</taxon>
        <taxon>Myxococcia</taxon>
        <taxon>Myxococcales</taxon>
        <taxon>Sorangiineae</taxon>
        <taxon>Pendulisporaceae</taxon>
        <taxon>Pendulispora</taxon>
    </lineage>
</organism>
<protein>
    <recommendedName>
        <fullName evidence="7">Glucose-6-phosphate 1-dehydrogenase</fullName>
        <shortName evidence="7">G6PD</shortName>
        <ecNumber evidence="7">1.1.1.49</ecNumber>
    </recommendedName>
</protein>
<dbReference type="SUPFAM" id="SSF55347">
    <property type="entry name" value="Glyceraldehyde-3-phosphate dehydrogenase-like, C-terminal domain"/>
    <property type="match status" value="1"/>
</dbReference>
<dbReference type="RefSeq" id="WP_394849851.1">
    <property type="nucleotide sequence ID" value="NZ_CP089982.1"/>
</dbReference>
<dbReference type="InterPro" id="IPR022674">
    <property type="entry name" value="G6P_DH_NAD-bd"/>
</dbReference>
<feature type="binding site" evidence="7">
    <location>
        <position position="171"/>
    </location>
    <ligand>
        <name>substrate</name>
    </ligand>
</feature>
<dbReference type="PROSITE" id="PS00069">
    <property type="entry name" value="G6P_DEHYDROGENASE"/>
    <property type="match status" value="1"/>
</dbReference>
<feature type="binding site" evidence="7">
    <location>
        <position position="141"/>
    </location>
    <ligand>
        <name>NADP(+)</name>
        <dbReference type="ChEBI" id="CHEBI:58349"/>
    </ligand>
</feature>
<name>A0ABZ2KPH3_9BACT</name>
<dbReference type="PIRSF" id="PIRSF000110">
    <property type="entry name" value="G6PD"/>
    <property type="match status" value="1"/>
</dbReference>
<dbReference type="Gene3D" id="3.40.50.720">
    <property type="entry name" value="NAD(P)-binding Rossmann-like Domain"/>
    <property type="match status" value="1"/>
</dbReference>
<dbReference type="SUPFAM" id="SSF51735">
    <property type="entry name" value="NAD(P)-binding Rossmann-fold domains"/>
    <property type="match status" value="1"/>
</dbReference>
<comment type="similarity">
    <text evidence="2 7">Belongs to the glucose-6-phosphate dehydrogenase family.</text>
</comment>
<dbReference type="NCBIfam" id="TIGR00871">
    <property type="entry name" value="zwf"/>
    <property type="match status" value="1"/>
</dbReference>
<dbReference type="PANTHER" id="PTHR23429:SF0">
    <property type="entry name" value="GLUCOSE-6-PHOSPHATE 1-DEHYDROGENASE"/>
    <property type="match status" value="1"/>
</dbReference>
<feature type="active site" description="Proton acceptor" evidence="7">
    <location>
        <position position="233"/>
    </location>
</feature>
<comment type="pathway">
    <text evidence="1 7">Carbohydrate degradation; pentose phosphate pathway; D-ribulose 5-phosphate from D-glucose 6-phosphate (oxidative stage): step 1/3.</text>
</comment>
<evidence type="ECO:0000259" key="8">
    <source>
        <dbReference type="Pfam" id="PF00479"/>
    </source>
</evidence>
<feature type="binding site" evidence="7">
    <location>
        <position position="175"/>
    </location>
    <ligand>
        <name>substrate</name>
    </ligand>
</feature>
<dbReference type="PRINTS" id="PR00079">
    <property type="entry name" value="G6PDHDRGNASE"/>
</dbReference>
<evidence type="ECO:0000256" key="1">
    <source>
        <dbReference type="ARBA" id="ARBA00004937"/>
    </source>
</evidence>
<feature type="binding site" evidence="7">
    <location>
        <position position="209"/>
    </location>
    <ligand>
        <name>substrate</name>
    </ligand>
</feature>
<evidence type="ECO:0000256" key="4">
    <source>
        <dbReference type="ARBA" id="ARBA00022857"/>
    </source>
</evidence>
<feature type="binding site" evidence="7">
    <location>
        <position position="228"/>
    </location>
    <ligand>
        <name>substrate</name>
    </ligand>
</feature>
<keyword evidence="6 7" id="KW-0119">Carbohydrate metabolism</keyword>
<dbReference type="InterPro" id="IPR001282">
    <property type="entry name" value="G6P_DH"/>
</dbReference>
<dbReference type="PANTHER" id="PTHR23429">
    <property type="entry name" value="GLUCOSE-6-PHOSPHATE 1-DEHYDROGENASE G6PD"/>
    <property type="match status" value="1"/>
</dbReference>
<comment type="function">
    <text evidence="7">Catalyzes the oxidation of glucose 6-phosphate to 6-phosphogluconolactone.</text>
</comment>
<dbReference type="Pfam" id="PF00479">
    <property type="entry name" value="G6PD_N"/>
    <property type="match status" value="1"/>
</dbReference>
<reference evidence="10 11" key="1">
    <citation type="submission" date="2021-12" db="EMBL/GenBank/DDBJ databases">
        <title>Discovery of the Pendulisporaceae a myxobacterial family with distinct sporulation behavior and unique specialized metabolism.</title>
        <authorList>
            <person name="Garcia R."/>
            <person name="Popoff A."/>
            <person name="Bader C.D."/>
            <person name="Loehr J."/>
            <person name="Walesch S."/>
            <person name="Walt C."/>
            <person name="Boldt J."/>
            <person name="Bunk B."/>
            <person name="Haeckl F.J.F.P.J."/>
            <person name="Gunesch A.P."/>
            <person name="Birkelbach J."/>
            <person name="Nuebel U."/>
            <person name="Pietschmann T."/>
            <person name="Bach T."/>
            <person name="Mueller R."/>
        </authorList>
    </citation>
    <scope>NUCLEOTIDE SEQUENCE [LARGE SCALE GENOMIC DNA]</scope>
    <source>
        <strain evidence="10 11">MSr12523</strain>
    </source>
</reference>
<dbReference type="InterPro" id="IPR022675">
    <property type="entry name" value="G6P_DH_C"/>
</dbReference>
<feature type="domain" description="Glucose-6-phosphate dehydrogenase C-terminal" evidence="9">
    <location>
        <begin position="183"/>
        <end position="457"/>
    </location>
</feature>
<evidence type="ECO:0000256" key="7">
    <source>
        <dbReference type="HAMAP-Rule" id="MF_00966"/>
    </source>
</evidence>
<dbReference type="Pfam" id="PF02781">
    <property type="entry name" value="G6PD_C"/>
    <property type="match status" value="1"/>
</dbReference>
<evidence type="ECO:0000256" key="6">
    <source>
        <dbReference type="ARBA" id="ARBA00023277"/>
    </source>
</evidence>